<accession>A0A7W9YKV1</accession>
<evidence type="ECO:0000313" key="3">
    <source>
        <dbReference type="EMBL" id="MBB6173386.1"/>
    </source>
</evidence>
<evidence type="ECO:0000256" key="1">
    <source>
        <dbReference type="SAM" id="MobiDB-lite"/>
    </source>
</evidence>
<keyword evidence="4" id="KW-1185">Reference proteome</keyword>
<feature type="transmembrane region" description="Helical" evidence="2">
    <location>
        <begin position="66"/>
        <end position="90"/>
    </location>
</feature>
<keyword evidence="2" id="KW-0472">Membrane</keyword>
<comment type="caution">
    <text evidence="3">The sequence shown here is derived from an EMBL/GenBank/DDBJ whole genome shotgun (WGS) entry which is preliminary data.</text>
</comment>
<name>A0A7W9YKV1_9ACTN</name>
<evidence type="ECO:0000313" key="4">
    <source>
        <dbReference type="Proteomes" id="UP000546642"/>
    </source>
</evidence>
<dbReference type="RefSeq" id="WP_184076733.1">
    <property type="nucleotide sequence ID" value="NZ_JACHDS010000001.1"/>
</dbReference>
<reference evidence="3 4" key="1">
    <citation type="submission" date="2020-08" db="EMBL/GenBank/DDBJ databases">
        <title>Sequencing the genomes of 1000 actinobacteria strains.</title>
        <authorList>
            <person name="Klenk H.-P."/>
        </authorList>
    </citation>
    <scope>NUCLEOTIDE SEQUENCE [LARGE SCALE GENOMIC DNA]</scope>
    <source>
        <strain evidence="3 4">DSM 46659</strain>
    </source>
</reference>
<feature type="transmembrane region" description="Helical" evidence="2">
    <location>
        <begin position="39"/>
        <end position="60"/>
    </location>
</feature>
<feature type="transmembrane region" description="Helical" evidence="2">
    <location>
        <begin position="290"/>
        <end position="307"/>
    </location>
</feature>
<gene>
    <name evidence="3" type="ORF">HNR23_003446</name>
</gene>
<dbReference type="Proteomes" id="UP000546642">
    <property type="component" value="Unassembled WGS sequence"/>
</dbReference>
<feature type="region of interest" description="Disordered" evidence="1">
    <location>
        <begin position="203"/>
        <end position="239"/>
    </location>
</feature>
<organism evidence="3 4">
    <name type="scientific">Nocardiopsis mwathae</name>
    <dbReference type="NCBI Taxonomy" id="1472723"/>
    <lineage>
        <taxon>Bacteria</taxon>
        <taxon>Bacillati</taxon>
        <taxon>Actinomycetota</taxon>
        <taxon>Actinomycetes</taxon>
        <taxon>Streptosporangiales</taxon>
        <taxon>Nocardiopsidaceae</taxon>
        <taxon>Nocardiopsis</taxon>
    </lineage>
</organism>
<feature type="compositionally biased region" description="Basic and acidic residues" evidence="1">
    <location>
        <begin position="216"/>
        <end position="225"/>
    </location>
</feature>
<sequence length="437" mass="47842">MSEGSGCREEQPDSRGSPRTEWISVRPRRVLHWCVRSPLTFAFVSVVAVPFVAGPVVLWVEGEQPGIFLVVLGVVFAMTVVMTAGANLWVMPTYFAAQGVEVTPLGLRAAQRPLLWSAGQDLFLPWRAIRGVVVRRYRGRMPRRAALEVHVAPDGSHVSPPGFTVFVPAGDPRRGGPHRYDRLVFTGRPASRVRERIEEVAPERLRDPGPDPAEVAPERRVRWRDAAPGTSDDPPDRCTQGAWIRVRRVDRRKGRWHFTLHFGPLLAALDAVLIGGFLISGEGERIAELWLIHVITAVPLVGIAYLVPRFMTRQGVRVGADGVALVSEGRWWLRGGTVFLPWERIDSAVGHTGFRRPWFSYIPFEHTTVTLFLDGPLPSAGSGGSSGDASAAAPYWAAVRDGSVVVPVDVSGKARLLGAIRTARPGLEVVESPSGEV</sequence>
<dbReference type="AlphaFoldDB" id="A0A7W9YKV1"/>
<keyword evidence="2" id="KW-1133">Transmembrane helix</keyword>
<proteinExistence type="predicted"/>
<keyword evidence="2" id="KW-0812">Transmembrane</keyword>
<evidence type="ECO:0000256" key="2">
    <source>
        <dbReference type="SAM" id="Phobius"/>
    </source>
</evidence>
<feature type="transmembrane region" description="Helical" evidence="2">
    <location>
        <begin position="258"/>
        <end position="278"/>
    </location>
</feature>
<protein>
    <submittedName>
        <fullName evidence="3">Uncharacterized protein</fullName>
    </submittedName>
</protein>
<dbReference type="EMBL" id="JACHDS010000001">
    <property type="protein sequence ID" value="MBB6173386.1"/>
    <property type="molecule type" value="Genomic_DNA"/>
</dbReference>